<dbReference type="Pfam" id="PF03478">
    <property type="entry name" value="Beta-prop_KIB1-4"/>
    <property type="match status" value="1"/>
</dbReference>
<keyword evidence="2" id="KW-0378">Hydrolase</keyword>
<feature type="short sequence motif" description="Histidine triad motif" evidence="6">
    <location>
        <begin position="534"/>
        <end position="538"/>
    </location>
</feature>
<dbReference type="Pfam" id="PF01230">
    <property type="entry name" value="HIT"/>
    <property type="match status" value="1"/>
</dbReference>
<feature type="binding site" evidence="4">
    <location>
        <begin position="529"/>
        <end position="532"/>
    </location>
    <ligand>
        <name>substrate</name>
    </ligand>
</feature>
<gene>
    <name evidence="8" type="ORF">QYE76_065087</name>
</gene>
<dbReference type="FunFam" id="3.30.428.10:FF:000011">
    <property type="entry name" value="Fragile histidine triad"/>
    <property type="match status" value="1"/>
</dbReference>
<comment type="caution">
    <text evidence="8">The sequence shown here is derived from an EMBL/GenBank/DDBJ whole genome shotgun (WGS) entry which is preliminary data.</text>
</comment>
<name>A0AAD8WAV7_LOLMU</name>
<evidence type="ECO:0000256" key="1">
    <source>
        <dbReference type="ARBA" id="ARBA00022741"/>
    </source>
</evidence>
<protein>
    <recommendedName>
        <fullName evidence="7">HIT domain-containing protein</fullName>
    </recommendedName>
</protein>
<dbReference type="InterPro" id="IPR036265">
    <property type="entry name" value="HIT-like_sf"/>
</dbReference>
<feature type="binding site" evidence="4">
    <location>
        <position position="538"/>
    </location>
    <ligand>
        <name>substrate</name>
    </ligand>
</feature>
<dbReference type="EMBL" id="JAUUTY010000004">
    <property type="protein sequence ID" value="KAK1647282.1"/>
    <property type="molecule type" value="Genomic_DNA"/>
</dbReference>
<feature type="binding site" evidence="4">
    <location>
        <position position="523"/>
    </location>
    <ligand>
        <name>substrate</name>
    </ligand>
</feature>
<dbReference type="InterPro" id="IPR051884">
    <property type="entry name" value="Bis(5'-adenosyl)-TPase_reg"/>
</dbReference>
<evidence type="ECO:0000256" key="6">
    <source>
        <dbReference type="PROSITE-ProRule" id="PRU00464"/>
    </source>
</evidence>
<dbReference type="InterPro" id="IPR005174">
    <property type="entry name" value="KIB1-4_b-propeller"/>
</dbReference>
<dbReference type="PANTHER" id="PTHR46243">
    <property type="entry name" value="BIS(5'-ADENOSYL)-TRIPHOSPHATASE"/>
    <property type="match status" value="1"/>
</dbReference>
<evidence type="ECO:0000256" key="5">
    <source>
        <dbReference type="PIRSR" id="PIRSR639383-3"/>
    </source>
</evidence>
<evidence type="ECO:0000259" key="7">
    <source>
        <dbReference type="PROSITE" id="PS51084"/>
    </source>
</evidence>
<dbReference type="InterPro" id="IPR011146">
    <property type="entry name" value="HIT-like"/>
</dbReference>
<keyword evidence="9" id="KW-1185">Reference proteome</keyword>
<dbReference type="CDD" id="cd01275">
    <property type="entry name" value="FHIT"/>
    <property type="match status" value="1"/>
</dbReference>
<dbReference type="PROSITE" id="PS00892">
    <property type="entry name" value="HIT_1"/>
    <property type="match status" value="1"/>
</dbReference>
<evidence type="ECO:0000256" key="2">
    <source>
        <dbReference type="ARBA" id="ARBA00022801"/>
    </source>
</evidence>
<dbReference type="GO" id="GO:0000166">
    <property type="term" value="F:nucleotide binding"/>
    <property type="evidence" value="ECO:0007669"/>
    <property type="project" value="UniProtKB-KW"/>
</dbReference>
<dbReference type="InterPro" id="IPR039383">
    <property type="entry name" value="FHIT"/>
</dbReference>
<dbReference type="PROSITE" id="PS51084">
    <property type="entry name" value="HIT_2"/>
    <property type="match status" value="1"/>
</dbReference>
<keyword evidence="1" id="KW-0547">Nucleotide-binding</keyword>
<dbReference type="SUPFAM" id="SSF54197">
    <property type="entry name" value="HIT-like"/>
    <property type="match status" value="1"/>
</dbReference>
<evidence type="ECO:0000256" key="3">
    <source>
        <dbReference type="PIRSR" id="PIRSR639383-1"/>
    </source>
</evidence>
<evidence type="ECO:0000313" key="9">
    <source>
        <dbReference type="Proteomes" id="UP001231189"/>
    </source>
</evidence>
<organism evidence="8 9">
    <name type="scientific">Lolium multiflorum</name>
    <name type="common">Italian ryegrass</name>
    <name type="synonym">Lolium perenne subsp. multiflorum</name>
    <dbReference type="NCBI Taxonomy" id="4521"/>
    <lineage>
        <taxon>Eukaryota</taxon>
        <taxon>Viridiplantae</taxon>
        <taxon>Streptophyta</taxon>
        <taxon>Embryophyta</taxon>
        <taxon>Tracheophyta</taxon>
        <taxon>Spermatophyta</taxon>
        <taxon>Magnoliopsida</taxon>
        <taxon>Liliopsida</taxon>
        <taxon>Poales</taxon>
        <taxon>Poaceae</taxon>
        <taxon>BOP clade</taxon>
        <taxon>Pooideae</taxon>
        <taxon>Poodae</taxon>
        <taxon>Poeae</taxon>
        <taxon>Poeae Chloroplast Group 2 (Poeae type)</taxon>
        <taxon>Loliodinae</taxon>
        <taxon>Loliinae</taxon>
        <taxon>Lolium</taxon>
    </lineage>
</organism>
<feature type="active site" description="Tele-AMP-histidine intermediate" evidence="3">
    <location>
        <position position="536"/>
    </location>
</feature>
<feature type="site" description="Important for induction of apoptosis" evidence="5">
    <location>
        <position position="554"/>
    </location>
</feature>
<evidence type="ECO:0000256" key="4">
    <source>
        <dbReference type="PIRSR" id="PIRSR639383-2"/>
    </source>
</evidence>
<dbReference type="PANTHER" id="PTHR46243:SF1">
    <property type="entry name" value="BIS(5'-ADENOSYL)-TRIPHOSPHATASE"/>
    <property type="match status" value="1"/>
</dbReference>
<dbReference type="GO" id="GO:0047627">
    <property type="term" value="F:adenylylsulfatase activity"/>
    <property type="evidence" value="ECO:0007669"/>
    <property type="project" value="UniProtKB-ARBA"/>
</dbReference>
<feature type="binding site" evidence="4">
    <location>
        <position position="477"/>
    </location>
    <ligand>
        <name>substrate</name>
    </ligand>
</feature>
<sequence>MENYSLLMGAAALMKMAVEMAAVSMEKPSGALPRPAACRNRDSCPPDLGFAMAAALEGFSSRGLFFSRYYFVGFCRGVIVLSQKNLPHKIRLLNPLTKKSNTMFEAQMPSVFLDSVAVIKSPTMVFVAAHYPPKIGWVDESTRTKDIDEDWEEERFSIKNHCLHCITPFNGELYAVAADNFEYGKIVCTNVQLQQRASTIKMETLISFPELGHDKFYLVKSDGDLPLVLLVNLALAGKPLVYRVDTQSRSLHPVSNIGSNGFFVNYIRCISIDTRVHPTLPPRCIYYTNLGYIREYSHDTKAWDEWPLRVDRIGNYNMRNEHMPYRLEMYWPHTADGRISMNISLGGPFRSAHYTSTLYHQVQDHILGPQPSPWFSPSSSSNSSSVLLLLLLMLALSSVLRCRAFLLPFLAPPPPPPRCRLLALPLLRAVSSSSSPSPSPPKTSGMEEQAAQYKFGPYKIDAREVFHSTALSYAMVNLRPLLPVKRFADLSSDETSDLWVTAKEVGAKLEQYHKASSLTFAIQDGPQAGQTVAHVHIHVIPRKKGDFENNDEIYDAIDVKEKEMKEKLDLDVERRDRTMEEMAQEATEYRALFS</sequence>
<reference evidence="8" key="1">
    <citation type="submission" date="2023-07" db="EMBL/GenBank/DDBJ databases">
        <title>A chromosome-level genome assembly of Lolium multiflorum.</title>
        <authorList>
            <person name="Chen Y."/>
            <person name="Copetti D."/>
            <person name="Kolliker R."/>
            <person name="Studer B."/>
        </authorList>
    </citation>
    <scope>NUCLEOTIDE SEQUENCE</scope>
    <source>
        <strain evidence="8">02402/16</strain>
        <tissue evidence="8">Leaf</tissue>
    </source>
</reference>
<evidence type="ECO:0000313" key="8">
    <source>
        <dbReference type="EMBL" id="KAK1647282.1"/>
    </source>
</evidence>
<proteinExistence type="predicted"/>
<feature type="domain" description="HIT" evidence="7">
    <location>
        <begin position="480"/>
        <end position="549"/>
    </location>
</feature>
<accession>A0AAD8WAV7</accession>
<dbReference type="AlphaFoldDB" id="A0AAD8WAV7"/>
<dbReference type="InterPro" id="IPR019808">
    <property type="entry name" value="Histidine_triad_CS"/>
</dbReference>
<dbReference type="Proteomes" id="UP001231189">
    <property type="component" value="Unassembled WGS sequence"/>
</dbReference>
<dbReference type="Gene3D" id="3.30.428.10">
    <property type="entry name" value="HIT-like"/>
    <property type="match status" value="1"/>
</dbReference>